<dbReference type="InParanoid" id="A0A3N4KYD5"/>
<reference evidence="4 5" key="1">
    <citation type="journal article" date="2018" name="Nat. Ecol. Evol.">
        <title>Pezizomycetes genomes reveal the molecular basis of ectomycorrhizal truffle lifestyle.</title>
        <authorList>
            <person name="Murat C."/>
            <person name="Payen T."/>
            <person name="Noel B."/>
            <person name="Kuo A."/>
            <person name="Morin E."/>
            <person name="Chen J."/>
            <person name="Kohler A."/>
            <person name="Krizsan K."/>
            <person name="Balestrini R."/>
            <person name="Da Silva C."/>
            <person name="Montanini B."/>
            <person name="Hainaut M."/>
            <person name="Levati E."/>
            <person name="Barry K.W."/>
            <person name="Belfiori B."/>
            <person name="Cichocki N."/>
            <person name="Clum A."/>
            <person name="Dockter R.B."/>
            <person name="Fauchery L."/>
            <person name="Guy J."/>
            <person name="Iotti M."/>
            <person name="Le Tacon F."/>
            <person name="Lindquist E.A."/>
            <person name="Lipzen A."/>
            <person name="Malagnac F."/>
            <person name="Mello A."/>
            <person name="Molinier V."/>
            <person name="Miyauchi S."/>
            <person name="Poulain J."/>
            <person name="Riccioni C."/>
            <person name="Rubini A."/>
            <person name="Sitrit Y."/>
            <person name="Splivallo R."/>
            <person name="Traeger S."/>
            <person name="Wang M."/>
            <person name="Zifcakova L."/>
            <person name="Wipf D."/>
            <person name="Zambonelli A."/>
            <person name="Paolocci F."/>
            <person name="Nowrousian M."/>
            <person name="Ottonello S."/>
            <person name="Baldrian P."/>
            <person name="Spatafora J.W."/>
            <person name="Henrissat B."/>
            <person name="Nagy L.G."/>
            <person name="Aury J.M."/>
            <person name="Wincker P."/>
            <person name="Grigoriev I.V."/>
            <person name="Bonfante P."/>
            <person name="Martin F.M."/>
        </authorList>
    </citation>
    <scope>NUCLEOTIDE SEQUENCE [LARGE SCALE GENOMIC DNA]</scope>
    <source>
        <strain evidence="4 5">CCBAS932</strain>
    </source>
</reference>
<accession>A0A3N4KYD5</accession>
<dbReference type="Proteomes" id="UP000277580">
    <property type="component" value="Unassembled WGS sequence"/>
</dbReference>
<keyword evidence="2" id="KW-0472">Membrane</keyword>
<dbReference type="STRING" id="1392247.A0A3N4KYD5"/>
<proteinExistence type="predicted"/>
<evidence type="ECO:0008006" key="6">
    <source>
        <dbReference type="Google" id="ProtNLM"/>
    </source>
</evidence>
<gene>
    <name evidence="4" type="ORF">P167DRAFT_543955</name>
</gene>
<keyword evidence="2" id="KW-1133">Transmembrane helix</keyword>
<evidence type="ECO:0000313" key="4">
    <source>
        <dbReference type="EMBL" id="RPB14429.1"/>
    </source>
</evidence>
<dbReference type="AlphaFoldDB" id="A0A3N4KYD5"/>
<keyword evidence="5" id="KW-1185">Reference proteome</keyword>
<protein>
    <recommendedName>
        <fullName evidence="6">Extracellular membrane protein CFEM domain-containing protein</fullName>
    </recommendedName>
</protein>
<feature type="chain" id="PRO_5018057299" description="Extracellular membrane protein CFEM domain-containing protein" evidence="3">
    <location>
        <begin position="19"/>
        <end position="188"/>
    </location>
</feature>
<organism evidence="4 5">
    <name type="scientific">Morchella conica CCBAS932</name>
    <dbReference type="NCBI Taxonomy" id="1392247"/>
    <lineage>
        <taxon>Eukaryota</taxon>
        <taxon>Fungi</taxon>
        <taxon>Dikarya</taxon>
        <taxon>Ascomycota</taxon>
        <taxon>Pezizomycotina</taxon>
        <taxon>Pezizomycetes</taxon>
        <taxon>Pezizales</taxon>
        <taxon>Morchellaceae</taxon>
        <taxon>Morchella</taxon>
    </lineage>
</organism>
<sequence>MRFSAILLSAGFVALAAAQSSSTTTSAAPNPTTICLNACDTGDVTCQASCVGVPAPDASMVNATNECAAACPQGNGTAAETDAFSKCVQSCITNEFLSTSAGAGATATGTGTGTAATGSGSSQTATGTGSSASASGTSGTSTRSGSGSSTGTETANASATASDSAAAGYTVTGSFIALFAVAAGIIVL</sequence>
<name>A0A3N4KYD5_9PEZI</name>
<evidence type="ECO:0000256" key="3">
    <source>
        <dbReference type="SAM" id="SignalP"/>
    </source>
</evidence>
<evidence type="ECO:0000256" key="2">
    <source>
        <dbReference type="SAM" id="Phobius"/>
    </source>
</evidence>
<dbReference type="OrthoDB" id="5597238at2759"/>
<feature type="signal peptide" evidence="3">
    <location>
        <begin position="1"/>
        <end position="18"/>
    </location>
</feature>
<evidence type="ECO:0000313" key="5">
    <source>
        <dbReference type="Proteomes" id="UP000277580"/>
    </source>
</evidence>
<keyword evidence="3" id="KW-0732">Signal</keyword>
<feature type="region of interest" description="Disordered" evidence="1">
    <location>
        <begin position="108"/>
        <end position="155"/>
    </location>
</feature>
<keyword evidence="2" id="KW-0812">Transmembrane</keyword>
<feature type="transmembrane region" description="Helical" evidence="2">
    <location>
        <begin position="166"/>
        <end position="187"/>
    </location>
</feature>
<evidence type="ECO:0000256" key="1">
    <source>
        <dbReference type="SAM" id="MobiDB-lite"/>
    </source>
</evidence>
<dbReference type="EMBL" id="ML119118">
    <property type="protein sequence ID" value="RPB14429.1"/>
    <property type="molecule type" value="Genomic_DNA"/>
</dbReference>